<sequence>MKKKKILVAPDSFKGSLTAIEVCDAVKEGFLKACNEFEVDMVPMADGGEGTARVIAANSNGYIKRRKCIDHMGREVDVEYGIIDDKNIAVLDIASCCGLEMLDKSIRTPMITSSIVVGKMLKYLLDEGYRNFIIGLGGSGTNDGGIGMLTGLGGRFLDENGRDIKPIGANLISISKIDLSGIDERIFESEIIVACDVSNPMTGKNGATYVFGKQKGATLEELEILESGMKNYVSMLKNNLDKDIGNIPGSGAAGGLGGAFYLLNGKMKSGIELIFEVSSFEKKVKECDMIVTGEGAIDFQTQFGKTIAGVGKLSKKYNKPLIVLTGTIGEKVEELYDLGITSIFSIIDKPKNLEEAFEDARESVVNVSFNIGRLIIQ</sequence>
<proteinExistence type="inferred from homology"/>
<dbReference type="Proteomes" id="UP000246114">
    <property type="component" value="Unassembled WGS sequence"/>
</dbReference>
<evidence type="ECO:0000313" key="7">
    <source>
        <dbReference type="Proteomes" id="UP000182135"/>
    </source>
</evidence>
<dbReference type="STRING" id="1529.SAMN04487885_12639"/>
<protein>
    <submittedName>
        <fullName evidence="6">Glycerate kinase</fullName>
    </submittedName>
</protein>
<keyword evidence="3 4" id="KW-0418">Kinase</keyword>
<dbReference type="EMBL" id="FOOE01000026">
    <property type="protein sequence ID" value="SFG11397.1"/>
    <property type="molecule type" value="Genomic_DNA"/>
</dbReference>
<dbReference type="InterPro" id="IPR036129">
    <property type="entry name" value="Glycerate_kinase_sf"/>
</dbReference>
<dbReference type="eggNOG" id="COG1929">
    <property type="taxonomic scope" value="Bacteria"/>
</dbReference>
<dbReference type="PANTHER" id="PTHR21599:SF0">
    <property type="entry name" value="GLYCERATE KINASE"/>
    <property type="match status" value="1"/>
</dbReference>
<dbReference type="OrthoDB" id="9774290at2"/>
<evidence type="ECO:0000256" key="1">
    <source>
        <dbReference type="ARBA" id="ARBA00006284"/>
    </source>
</evidence>
<accession>A0A1I2PBR5</accession>
<evidence type="ECO:0000313" key="5">
    <source>
        <dbReference type="EMBL" id="PWL55589.1"/>
    </source>
</evidence>
<dbReference type="SUPFAM" id="SSF110738">
    <property type="entry name" value="Glycerate kinase I"/>
    <property type="match status" value="1"/>
</dbReference>
<dbReference type="GO" id="GO:0031388">
    <property type="term" value="P:organic acid phosphorylation"/>
    <property type="evidence" value="ECO:0007669"/>
    <property type="project" value="UniProtKB-UniRule"/>
</dbReference>
<dbReference type="Proteomes" id="UP000182135">
    <property type="component" value="Unassembled WGS sequence"/>
</dbReference>
<dbReference type="GO" id="GO:0008887">
    <property type="term" value="F:glycerate kinase activity"/>
    <property type="evidence" value="ECO:0007669"/>
    <property type="project" value="UniProtKB-UniRule"/>
</dbReference>
<evidence type="ECO:0000256" key="2">
    <source>
        <dbReference type="ARBA" id="ARBA00022679"/>
    </source>
</evidence>
<organism evidence="6 7">
    <name type="scientific">Clostridium cadaveris</name>
    <dbReference type="NCBI Taxonomy" id="1529"/>
    <lineage>
        <taxon>Bacteria</taxon>
        <taxon>Bacillati</taxon>
        <taxon>Bacillota</taxon>
        <taxon>Clostridia</taxon>
        <taxon>Eubacteriales</taxon>
        <taxon>Clostridiaceae</taxon>
        <taxon>Clostridium</taxon>
    </lineage>
</organism>
<evidence type="ECO:0000256" key="3">
    <source>
        <dbReference type="ARBA" id="ARBA00022777"/>
    </source>
</evidence>
<dbReference type="NCBIfam" id="TIGR00045">
    <property type="entry name" value="glycerate kinase"/>
    <property type="match status" value="1"/>
</dbReference>
<dbReference type="AlphaFoldDB" id="A0A1I2PBR5"/>
<comment type="similarity">
    <text evidence="1 4">Belongs to the glycerate kinase type-1 family.</text>
</comment>
<dbReference type="Pfam" id="PF02595">
    <property type="entry name" value="Gly_kinase"/>
    <property type="match status" value="1"/>
</dbReference>
<evidence type="ECO:0000313" key="8">
    <source>
        <dbReference type="Proteomes" id="UP000246114"/>
    </source>
</evidence>
<dbReference type="Gene3D" id="3.40.50.10350">
    <property type="entry name" value="Glycerate kinase, domain 1"/>
    <property type="match status" value="1"/>
</dbReference>
<reference evidence="6" key="1">
    <citation type="submission" date="2016-10" db="EMBL/GenBank/DDBJ databases">
        <authorList>
            <person name="de Groot N.N."/>
        </authorList>
    </citation>
    <scope>NUCLEOTIDE SEQUENCE [LARGE SCALE GENOMIC DNA]</scope>
    <source>
        <strain evidence="6">NLAE-zl-G419</strain>
    </source>
</reference>
<dbReference type="EMBL" id="QAMZ01000005">
    <property type="protein sequence ID" value="PWL55589.1"/>
    <property type="molecule type" value="Genomic_DNA"/>
</dbReference>
<dbReference type="InterPro" id="IPR004381">
    <property type="entry name" value="Glycerate_kinase"/>
</dbReference>
<dbReference type="PANTHER" id="PTHR21599">
    <property type="entry name" value="GLYCERATE KINASE"/>
    <property type="match status" value="1"/>
</dbReference>
<reference evidence="5 8" key="2">
    <citation type="submission" date="2018-03" db="EMBL/GenBank/DDBJ databases">
        <title>The uncultured portion of the human microbiome is neutrally assembled.</title>
        <authorList>
            <person name="Jeraldo P."/>
            <person name="Boardman L."/>
            <person name="White B.A."/>
            <person name="Nelson H."/>
            <person name="Goldenfeld N."/>
            <person name="Chia N."/>
        </authorList>
    </citation>
    <scope>NUCLEOTIDE SEQUENCE [LARGE SCALE GENOMIC DNA]</scope>
    <source>
        <strain evidence="5">CIM:MAG 903</strain>
    </source>
</reference>
<keyword evidence="7" id="KW-1185">Reference proteome</keyword>
<evidence type="ECO:0000313" key="6">
    <source>
        <dbReference type="EMBL" id="SFG11397.1"/>
    </source>
</evidence>
<keyword evidence="2 4" id="KW-0808">Transferase</keyword>
<evidence type="ECO:0000256" key="4">
    <source>
        <dbReference type="PIRNR" id="PIRNR006078"/>
    </source>
</evidence>
<dbReference type="PIRSF" id="PIRSF006078">
    <property type="entry name" value="GlxK"/>
    <property type="match status" value="1"/>
</dbReference>
<dbReference type="InterPro" id="IPR018197">
    <property type="entry name" value="Glycerate_kinase_RE-like"/>
</dbReference>
<dbReference type="Gene3D" id="3.90.1510.10">
    <property type="entry name" value="Glycerate kinase, domain 2"/>
    <property type="match status" value="1"/>
</dbReference>
<name>A0A1I2PBR5_9CLOT</name>
<dbReference type="RefSeq" id="WP_027639628.1">
    <property type="nucleotide sequence ID" value="NZ_BAAACD010000039.1"/>
</dbReference>
<dbReference type="InterPro" id="IPR018193">
    <property type="entry name" value="Glyc_kinase_flavodox-like_fold"/>
</dbReference>
<gene>
    <name evidence="5" type="ORF">DBY38_01285</name>
    <name evidence="6" type="ORF">SAMN04487885_12639</name>
</gene>